<proteinExistence type="predicted"/>
<dbReference type="AlphaFoldDB" id="A0A2U3AP33"/>
<gene>
    <name evidence="1" type="ORF">DEX24_02945</name>
</gene>
<comment type="caution">
    <text evidence="1">The sequence shown here is derived from an EMBL/GenBank/DDBJ whole genome shotgun (WGS) entry which is preliminary data.</text>
</comment>
<dbReference type="EMBL" id="QFVR01000003">
    <property type="protein sequence ID" value="PWI26308.1"/>
    <property type="molecule type" value="Genomic_DNA"/>
</dbReference>
<accession>A0A2U3AP33</accession>
<sequence length="59" mass="6725">MSKEIINFVELIKSQLLMDLSTKNVADLESIANHLIARHKTDMRDICQAYEVVKHSLIG</sequence>
<name>A0A2U3AP33_9BACL</name>
<evidence type="ECO:0000313" key="2">
    <source>
        <dbReference type="Proteomes" id="UP000245938"/>
    </source>
</evidence>
<protein>
    <submittedName>
        <fullName evidence="1">Uncharacterized protein</fullName>
    </submittedName>
</protein>
<dbReference type="RefSeq" id="WP_109304913.1">
    <property type="nucleotide sequence ID" value="NZ_BJUF01000046.1"/>
</dbReference>
<reference evidence="1 2" key="1">
    <citation type="submission" date="2018-05" db="EMBL/GenBank/DDBJ databases">
        <title>Kurthia sibirica genome sequence.</title>
        <authorList>
            <person name="Maclea K.S."/>
            <person name="Goen A.E."/>
        </authorList>
    </citation>
    <scope>NUCLEOTIDE SEQUENCE [LARGE SCALE GENOMIC DNA]</scope>
    <source>
        <strain evidence="1 2">ATCC 49154</strain>
    </source>
</reference>
<dbReference type="Proteomes" id="UP000245938">
    <property type="component" value="Unassembled WGS sequence"/>
</dbReference>
<dbReference type="OrthoDB" id="2736277at2"/>
<evidence type="ECO:0000313" key="1">
    <source>
        <dbReference type="EMBL" id="PWI26308.1"/>
    </source>
</evidence>
<organism evidence="1 2">
    <name type="scientific">Kurthia sibirica</name>
    <dbReference type="NCBI Taxonomy" id="202750"/>
    <lineage>
        <taxon>Bacteria</taxon>
        <taxon>Bacillati</taxon>
        <taxon>Bacillota</taxon>
        <taxon>Bacilli</taxon>
        <taxon>Bacillales</taxon>
        <taxon>Caryophanaceae</taxon>
        <taxon>Kurthia</taxon>
    </lineage>
</organism>
<keyword evidence="2" id="KW-1185">Reference proteome</keyword>